<dbReference type="InterPro" id="IPR011990">
    <property type="entry name" value="TPR-like_helical_dom_sf"/>
</dbReference>
<evidence type="ECO:0000256" key="14">
    <source>
        <dbReference type="ARBA" id="ARBA00031602"/>
    </source>
</evidence>
<dbReference type="InterPro" id="IPR006822">
    <property type="entry name" value="Coatomer_esu"/>
</dbReference>
<organism evidence="15">
    <name type="scientific">Hydra vulgaris</name>
    <name type="common">Hydra</name>
    <name type="synonym">Hydra attenuata</name>
    <dbReference type="NCBI Taxonomy" id="6087"/>
    <lineage>
        <taxon>Eukaryota</taxon>
        <taxon>Metazoa</taxon>
        <taxon>Cnidaria</taxon>
        <taxon>Hydrozoa</taxon>
        <taxon>Hydroidolina</taxon>
        <taxon>Anthoathecata</taxon>
        <taxon>Aplanulata</taxon>
        <taxon>Hydridae</taxon>
        <taxon>Hydra</taxon>
    </lineage>
</organism>
<dbReference type="GO" id="GO:0005198">
    <property type="term" value="F:structural molecule activity"/>
    <property type="evidence" value="ECO:0007669"/>
    <property type="project" value="InterPro"/>
</dbReference>
<evidence type="ECO:0000256" key="13">
    <source>
        <dbReference type="ARBA" id="ARBA00025582"/>
    </source>
</evidence>
<dbReference type="Pfam" id="PF04733">
    <property type="entry name" value="Coatomer_E"/>
    <property type="match status" value="1"/>
</dbReference>
<dbReference type="Gene3D" id="1.25.40.10">
    <property type="entry name" value="Tetratricopeptide repeat domain"/>
    <property type="match status" value="1"/>
</dbReference>
<dbReference type="PANTHER" id="PTHR10805">
    <property type="entry name" value="COATOMER SUBUNIT EPSILON"/>
    <property type="match status" value="1"/>
</dbReference>
<keyword evidence="10" id="KW-0333">Golgi apparatus</keyword>
<dbReference type="GO" id="GO:0006890">
    <property type="term" value="P:retrograde vesicle-mediated transport, Golgi to endoplasmic reticulum"/>
    <property type="evidence" value="ECO:0007669"/>
    <property type="project" value="InterPro"/>
</dbReference>
<keyword evidence="9" id="KW-0653">Protein transport</keyword>
<dbReference type="GO" id="GO:0015031">
    <property type="term" value="P:protein transport"/>
    <property type="evidence" value="ECO:0007669"/>
    <property type="project" value="UniProtKB-KW"/>
</dbReference>
<evidence type="ECO:0000256" key="5">
    <source>
        <dbReference type="ARBA" id="ARBA00015828"/>
    </source>
</evidence>
<protein>
    <recommendedName>
        <fullName evidence="5">Coatomer subunit epsilon</fullName>
    </recommendedName>
    <alternativeName>
        <fullName evidence="14">Epsilon-coat protein</fullName>
    </alternativeName>
</protein>
<evidence type="ECO:0000256" key="3">
    <source>
        <dbReference type="ARBA" id="ARBA00008827"/>
    </source>
</evidence>
<evidence type="ECO:0000256" key="11">
    <source>
        <dbReference type="ARBA" id="ARBA00023136"/>
    </source>
</evidence>
<dbReference type="GO" id="GO:0006891">
    <property type="term" value="P:intra-Golgi vesicle-mediated transport"/>
    <property type="evidence" value="ECO:0007669"/>
    <property type="project" value="TreeGrafter"/>
</dbReference>
<sequence length="316" mass="36175">LDRRTLRHEIKNIYKTIMANNDVDELFEVKNSFYIGNFQHCINEAQTLSLSSSELRLERDVFLYRAYIAQNKFGLVLDEIKSSSPPELQAVRILADYFQNISKRKQILKQLEEKLKGSNFSEYFLLIAAIIYFHEQDTDSALRCLYQSTALECAALSVQIYISMDRLDLAKKELTRMQGMDEDATLSQLATAWFNLAVGGEKAQDAYYIFQELCDKYTPTVALLNARASCYIRMGKFEDAESSLQESQERDSNNPETLINMAVLAQHLGKAPEVSNRFIAQLKSGHEANRFTKDYIAKEEDFNRIVSSYAASVKAR</sequence>
<comment type="subcellular location">
    <subcellularLocation>
        <location evidence="2">Cytoplasmic vesicle</location>
        <location evidence="2">COPI-coated vesicle membrane</location>
        <topology evidence="2">Peripheral membrane protein</topology>
        <orientation evidence="2">Cytoplasmic side</orientation>
    </subcellularLocation>
    <subcellularLocation>
        <location evidence="1">Golgi apparatus membrane</location>
        <topology evidence="1">Peripheral membrane protein</topology>
        <orientation evidence="1">Cytoplasmic side</orientation>
    </subcellularLocation>
</comment>
<keyword evidence="11" id="KW-0472">Membrane</keyword>
<evidence type="ECO:0000256" key="7">
    <source>
        <dbReference type="ARBA" id="ARBA00022490"/>
    </source>
</evidence>
<keyword evidence="8" id="KW-0931">ER-Golgi transport</keyword>
<evidence type="ECO:0000256" key="4">
    <source>
        <dbReference type="ARBA" id="ARBA00011775"/>
    </source>
</evidence>
<dbReference type="GO" id="GO:0006888">
    <property type="term" value="P:endoplasmic reticulum to Golgi vesicle-mediated transport"/>
    <property type="evidence" value="ECO:0007669"/>
    <property type="project" value="TreeGrafter"/>
</dbReference>
<dbReference type="GO" id="GO:0030126">
    <property type="term" value="C:COPI vesicle coat"/>
    <property type="evidence" value="ECO:0007669"/>
    <property type="project" value="TreeGrafter"/>
</dbReference>
<proteinExistence type="evidence at transcript level"/>
<dbReference type="AlphaFoldDB" id="T2MJ75"/>
<evidence type="ECO:0000256" key="6">
    <source>
        <dbReference type="ARBA" id="ARBA00022448"/>
    </source>
</evidence>
<comment type="similarity">
    <text evidence="3">Belongs to the COPE family.</text>
</comment>
<feature type="non-terminal residue" evidence="15">
    <location>
        <position position="1"/>
    </location>
</feature>
<evidence type="ECO:0000256" key="8">
    <source>
        <dbReference type="ARBA" id="ARBA00022892"/>
    </source>
</evidence>
<keyword evidence="6" id="KW-0813">Transport</keyword>
<comment type="function">
    <text evidence="13">The coatomer is a cytosolic protein complex that binds to dilysine motifs and reversibly associates with Golgi non-clathrin-coated vesicles, which further mediate biosynthetic protein transport from the ER, via the Golgi up to the trans Golgi network. The coatomer complex is required for budding from Golgi membranes, and is essential for the retrograde Golgi-to-ER transport of dilysine-tagged proteins.</text>
</comment>
<gene>
    <name evidence="15" type="primary">COPE</name>
</gene>
<keyword evidence="7" id="KW-0963">Cytoplasm</keyword>
<evidence type="ECO:0000256" key="1">
    <source>
        <dbReference type="ARBA" id="ARBA00004255"/>
    </source>
</evidence>
<keyword evidence="12" id="KW-0968">Cytoplasmic vesicle</keyword>
<dbReference type="EMBL" id="HAAD01005909">
    <property type="protein sequence ID" value="CDG72141.1"/>
    <property type="molecule type" value="mRNA"/>
</dbReference>
<dbReference type="PIRSF" id="PIRSF016478">
    <property type="entry name" value="Coatomer_esu"/>
    <property type="match status" value="1"/>
</dbReference>
<dbReference type="FunFam" id="1.25.40.10:FF:000140">
    <property type="entry name" value="Coatomer subunit epsilon"/>
    <property type="match status" value="1"/>
</dbReference>
<evidence type="ECO:0000256" key="2">
    <source>
        <dbReference type="ARBA" id="ARBA00004347"/>
    </source>
</evidence>
<evidence type="ECO:0000256" key="12">
    <source>
        <dbReference type="ARBA" id="ARBA00023329"/>
    </source>
</evidence>
<dbReference type="GO" id="GO:0000139">
    <property type="term" value="C:Golgi membrane"/>
    <property type="evidence" value="ECO:0007669"/>
    <property type="project" value="UniProtKB-SubCell"/>
</dbReference>
<dbReference type="OrthoDB" id="310217at2759"/>
<dbReference type="PANTHER" id="PTHR10805:SF0">
    <property type="entry name" value="COATOMER SUBUNIT EPSILON"/>
    <property type="match status" value="1"/>
</dbReference>
<comment type="subunit">
    <text evidence="4">Oligomeric complex that consists of at least the alpha, beta, beta', gamma, delta, epsilon and zeta subunits.</text>
</comment>
<reference evidence="15" key="1">
    <citation type="journal article" date="2013" name="Genome Biol. Evol.">
        <title>Punctuated emergences of genetic and phenotypic innovations in eumetazoan, bilaterian, euteleostome, and hominidae ancestors.</title>
        <authorList>
            <person name="Wenger Y."/>
            <person name="Galliot B."/>
        </authorList>
    </citation>
    <scope>NUCLEOTIDE SEQUENCE</scope>
    <source>
        <tissue evidence="15">Whole animals</tissue>
    </source>
</reference>
<evidence type="ECO:0000256" key="10">
    <source>
        <dbReference type="ARBA" id="ARBA00023034"/>
    </source>
</evidence>
<evidence type="ECO:0000313" key="15">
    <source>
        <dbReference type="EMBL" id="CDG72141.1"/>
    </source>
</evidence>
<evidence type="ECO:0000256" key="9">
    <source>
        <dbReference type="ARBA" id="ARBA00022927"/>
    </source>
</evidence>
<dbReference type="SUPFAM" id="SSF48452">
    <property type="entry name" value="TPR-like"/>
    <property type="match status" value="1"/>
</dbReference>
<name>T2MJ75_HYDVU</name>
<accession>T2MJ75</accession>